<evidence type="ECO:0000313" key="3">
    <source>
        <dbReference type="Proteomes" id="UP001341840"/>
    </source>
</evidence>
<dbReference type="EMBL" id="JASCZI010241664">
    <property type="protein sequence ID" value="MED6203977.1"/>
    <property type="molecule type" value="Genomic_DNA"/>
</dbReference>
<evidence type="ECO:0000313" key="2">
    <source>
        <dbReference type="EMBL" id="MED6203977.1"/>
    </source>
</evidence>
<name>A0ABU6Y1V9_9FABA</name>
<feature type="region of interest" description="Disordered" evidence="1">
    <location>
        <begin position="1"/>
        <end position="22"/>
    </location>
</feature>
<protein>
    <submittedName>
        <fullName evidence="2">Uncharacterized protein</fullName>
    </submittedName>
</protein>
<keyword evidence="3" id="KW-1185">Reference proteome</keyword>
<evidence type="ECO:0000256" key="1">
    <source>
        <dbReference type="SAM" id="MobiDB-lite"/>
    </source>
</evidence>
<organism evidence="2 3">
    <name type="scientific">Stylosanthes scabra</name>
    <dbReference type="NCBI Taxonomy" id="79078"/>
    <lineage>
        <taxon>Eukaryota</taxon>
        <taxon>Viridiplantae</taxon>
        <taxon>Streptophyta</taxon>
        <taxon>Embryophyta</taxon>
        <taxon>Tracheophyta</taxon>
        <taxon>Spermatophyta</taxon>
        <taxon>Magnoliopsida</taxon>
        <taxon>eudicotyledons</taxon>
        <taxon>Gunneridae</taxon>
        <taxon>Pentapetalae</taxon>
        <taxon>rosids</taxon>
        <taxon>fabids</taxon>
        <taxon>Fabales</taxon>
        <taxon>Fabaceae</taxon>
        <taxon>Papilionoideae</taxon>
        <taxon>50 kb inversion clade</taxon>
        <taxon>dalbergioids sensu lato</taxon>
        <taxon>Dalbergieae</taxon>
        <taxon>Pterocarpus clade</taxon>
        <taxon>Stylosanthes</taxon>
    </lineage>
</organism>
<reference evidence="2 3" key="1">
    <citation type="journal article" date="2023" name="Plants (Basel)">
        <title>Bridging the Gap: Combining Genomics and Transcriptomics Approaches to Understand Stylosanthes scabra, an Orphan Legume from the Brazilian Caatinga.</title>
        <authorList>
            <person name="Ferreira-Neto J.R.C."/>
            <person name="da Silva M.D."/>
            <person name="Binneck E."/>
            <person name="de Melo N.F."/>
            <person name="da Silva R.H."/>
            <person name="de Melo A.L.T.M."/>
            <person name="Pandolfi V."/>
            <person name="Bustamante F.O."/>
            <person name="Brasileiro-Vidal A.C."/>
            <person name="Benko-Iseppon A.M."/>
        </authorList>
    </citation>
    <scope>NUCLEOTIDE SEQUENCE [LARGE SCALE GENOMIC DNA]</scope>
    <source>
        <tissue evidence="2">Leaves</tissue>
    </source>
</reference>
<accession>A0ABU6Y1V9</accession>
<sequence>MNSVVVEYDGHRRREGGYNTNGGDYSDGRIEAKVIVAHINPGVVTRMVEAGGIERYGLGVVRALEFHDNCVM</sequence>
<proteinExistence type="predicted"/>
<comment type="caution">
    <text evidence="2">The sequence shown here is derived from an EMBL/GenBank/DDBJ whole genome shotgun (WGS) entry which is preliminary data.</text>
</comment>
<gene>
    <name evidence="2" type="ORF">PIB30_004564</name>
</gene>
<dbReference type="Proteomes" id="UP001341840">
    <property type="component" value="Unassembled WGS sequence"/>
</dbReference>